<proteinExistence type="predicted"/>
<feature type="domain" description="ESPR" evidence="1">
    <location>
        <begin position="1"/>
        <end position="37"/>
    </location>
</feature>
<comment type="caution">
    <text evidence="2">The sequence shown here is derived from an EMBL/GenBank/DDBJ whole genome shotgun (WGS) entry which is preliminary data.</text>
</comment>
<dbReference type="Proteomes" id="UP000092527">
    <property type="component" value="Unassembled WGS sequence"/>
</dbReference>
<evidence type="ECO:0000259" key="1">
    <source>
        <dbReference type="Pfam" id="PF13018"/>
    </source>
</evidence>
<accession>A0AB36DZ69</accession>
<evidence type="ECO:0000313" key="3">
    <source>
        <dbReference type="Proteomes" id="UP000092527"/>
    </source>
</evidence>
<dbReference type="EMBL" id="JTJU01000110">
    <property type="protein sequence ID" value="OBX06136.1"/>
    <property type="molecule type" value="Genomic_DNA"/>
</dbReference>
<organism evidence="2 3">
    <name type="scientific">Gallibacterium salpingitidis</name>
    <dbReference type="NCBI Taxonomy" id="505341"/>
    <lineage>
        <taxon>Bacteria</taxon>
        <taxon>Pseudomonadati</taxon>
        <taxon>Pseudomonadota</taxon>
        <taxon>Gammaproteobacteria</taxon>
        <taxon>Pasteurellales</taxon>
        <taxon>Pasteurellaceae</taxon>
        <taxon>Gallibacterium</taxon>
    </lineage>
</organism>
<gene>
    <name evidence="2" type="ORF">QV09_12370</name>
</gene>
<name>A0AB36DZ69_9PAST</name>
<dbReference type="AlphaFoldDB" id="A0AB36DZ69"/>
<sequence length="184" mass="19408">MNHIFRVIFDHSKGIWIAVSELTKAHGKTKSEKNANPVDKISMGGGNSLTKAAATVGTILLVGLGASNVVMAGGGQPETGENKETFTEVVTTFVANQSTATPKKEHSTYTLGILGDNSTVETKGQDNNIIISVKENGIGTTQLADNSVSKNKIQNDAVDSSKIIDGSIQTNDLHDGIITQNKWG</sequence>
<dbReference type="Pfam" id="PF13018">
    <property type="entry name" value="ESPR"/>
    <property type="match status" value="1"/>
</dbReference>
<protein>
    <recommendedName>
        <fullName evidence="1">ESPR domain-containing protein</fullName>
    </recommendedName>
</protein>
<dbReference type="RefSeq" id="WP_066422351.1">
    <property type="nucleotide sequence ID" value="NZ_JTJU01000110.1"/>
</dbReference>
<dbReference type="InterPro" id="IPR024973">
    <property type="entry name" value="ESPR"/>
</dbReference>
<reference evidence="2 3" key="1">
    <citation type="submission" date="2014-11" db="EMBL/GenBank/DDBJ databases">
        <title>Pan-genome of Gallibacterium spp.</title>
        <authorList>
            <person name="Kudirkiene E."/>
            <person name="Bojesen A.M."/>
        </authorList>
    </citation>
    <scope>NUCLEOTIDE SEQUENCE [LARGE SCALE GENOMIC DNA]</scope>
    <source>
        <strain evidence="2 3">18469/18</strain>
    </source>
</reference>
<evidence type="ECO:0000313" key="2">
    <source>
        <dbReference type="EMBL" id="OBX06136.1"/>
    </source>
</evidence>